<accession>A0A0S3J1C6</accession>
<evidence type="ECO:0000313" key="2">
    <source>
        <dbReference type="EMBL" id="ALR71344.1"/>
    </source>
</evidence>
<evidence type="ECO:0000313" key="1">
    <source>
        <dbReference type="EMBL" id="ALR70871.1"/>
    </source>
</evidence>
<reference evidence="3" key="1">
    <citation type="journal article" date="2015" name="Genome Biol. Evol.">
        <title>The Pangenome of the Anticarsia gemmatalis Multiple Nucleopolyhedrovirus (AgMNPV).</title>
        <authorList>
            <person name="Brito A.F."/>
            <person name="Braconi C.T."/>
            <person name="Weidmann M."/>
            <person name="Dilcher M."/>
            <person name="Alves J.M."/>
            <person name="Gruber A."/>
            <person name="Zanotto P.M."/>
        </authorList>
    </citation>
    <scope>NUCLEOTIDE SEQUENCE</scope>
    <source>
        <strain evidence="1">AgMNPV-32</strain>
        <strain evidence="2">AgMNPV-35</strain>
        <strain evidence="3">AgMNPV-36</strain>
    </source>
</reference>
<gene>
    <name evidence="3" type="ORF">AGNV_124</name>
</gene>
<dbReference type="EMBL" id="KR815461">
    <property type="protein sequence ID" value="ALR70871.1"/>
    <property type="molecule type" value="Genomic_DNA"/>
</dbReference>
<sequence length="143" mass="17018">MMELQYNGHAYSKRFSRELITVMCAEANPPCNAFFSIDWRRSSRRQLRVRDKRVGQLLQRCSGRYFWPDGVRFTCHQNNKRRYSHRPFSPLPKTPPPSFRWSDEDTELELYAKEHGYDLEEGEISPGRKSMCDRLKNLSVKNK</sequence>
<dbReference type="EMBL" id="KR815464">
    <property type="protein sequence ID" value="ALR71344.1"/>
    <property type="molecule type" value="Genomic_DNA"/>
</dbReference>
<protein>
    <submittedName>
        <fullName evidence="3">Late expression factor 6</fullName>
    </submittedName>
</protein>
<organism evidence="3">
    <name type="scientific">Anticarsia gemmatalis multiple nucleopolyhedrovirus</name>
    <dbReference type="NCBI Taxonomy" id="268591"/>
    <lineage>
        <taxon>Viruses</taxon>
        <taxon>Viruses incertae sedis</taxon>
        <taxon>Naldaviricetes</taxon>
        <taxon>Lefavirales</taxon>
        <taxon>Baculoviridae</taxon>
        <taxon>Alphabaculovirus</taxon>
        <taxon>Alphabaculovirus angemmatalis</taxon>
    </lineage>
</organism>
<proteinExistence type="predicted"/>
<evidence type="ECO:0000313" key="3">
    <source>
        <dbReference type="EMBL" id="ALR71502.1"/>
    </source>
</evidence>
<dbReference type="EMBL" id="KR815465">
    <property type="protein sequence ID" value="ALR71502.1"/>
    <property type="molecule type" value="Genomic_DNA"/>
</dbReference>
<name>A0A0S3J1C6_9ABAC</name>